<proteinExistence type="predicted"/>
<dbReference type="InterPro" id="IPR016197">
    <property type="entry name" value="Chromo-like_dom_sf"/>
</dbReference>
<feature type="region of interest" description="Disordered" evidence="2">
    <location>
        <begin position="190"/>
        <end position="223"/>
    </location>
</feature>
<feature type="compositionally biased region" description="Low complexity" evidence="2">
    <location>
        <begin position="201"/>
        <end position="212"/>
    </location>
</feature>
<feature type="compositionally biased region" description="Polar residues" evidence="2">
    <location>
        <begin position="281"/>
        <end position="295"/>
    </location>
</feature>
<evidence type="ECO:0008006" key="6">
    <source>
        <dbReference type="Google" id="ProtNLM"/>
    </source>
</evidence>
<evidence type="ECO:0000256" key="1">
    <source>
        <dbReference type="SAM" id="Coils"/>
    </source>
</evidence>
<reference evidence="3" key="1">
    <citation type="submission" date="2013-07" db="EMBL/GenBank/DDBJ databases">
        <title>The Genome Sequence of Cryptococcus dejecticola CBS10117.</title>
        <authorList>
            <consortium name="The Broad Institute Genome Sequencing Platform"/>
            <person name="Cuomo C."/>
            <person name="Litvintseva A."/>
            <person name="Chen Y."/>
            <person name="Heitman J."/>
            <person name="Sun S."/>
            <person name="Springer D."/>
            <person name="Dromer F."/>
            <person name="Young S.K."/>
            <person name="Zeng Q."/>
            <person name="Gargeya S."/>
            <person name="Fitzgerald M."/>
            <person name="Abouelleil A."/>
            <person name="Alvarado L."/>
            <person name="Berlin A.M."/>
            <person name="Chapman S.B."/>
            <person name="Dewar J."/>
            <person name="Goldberg J."/>
            <person name="Griggs A."/>
            <person name="Gujja S."/>
            <person name="Hansen M."/>
            <person name="Howarth C."/>
            <person name="Imamovic A."/>
            <person name="Larimer J."/>
            <person name="McCowan C."/>
            <person name="Murphy C."/>
            <person name="Pearson M."/>
            <person name="Priest M."/>
            <person name="Roberts A."/>
            <person name="Saif S."/>
            <person name="Shea T."/>
            <person name="Sykes S."/>
            <person name="Wortman J."/>
            <person name="Nusbaum C."/>
            <person name="Birren B."/>
        </authorList>
    </citation>
    <scope>NUCLEOTIDE SEQUENCE [LARGE SCALE GENOMIC DNA]</scope>
    <source>
        <strain evidence="3">CBS 10117</strain>
    </source>
</reference>
<evidence type="ECO:0000313" key="3">
    <source>
        <dbReference type="EMBL" id="OBR86035.1"/>
    </source>
</evidence>
<dbReference type="OrthoDB" id="10629818at2759"/>
<dbReference type="VEuPathDB" id="FungiDB:I303_03752"/>
<organism evidence="3">
    <name type="scientific">Kwoniella dejecticola CBS 10117</name>
    <dbReference type="NCBI Taxonomy" id="1296121"/>
    <lineage>
        <taxon>Eukaryota</taxon>
        <taxon>Fungi</taxon>
        <taxon>Dikarya</taxon>
        <taxon>Basidiomycota</taxon>
        <taxon>Agaricomycotina</taxon>
        <taxon>Tremellomycetes</taxon>
        <taxon>Tremellales</taxon>
        <taxon>Cryptococcaceae</taxon>
        <taxon>Kwoniella</taxon>
    </lineage>
</organism>
<protein>
    <recommendedName>
        <fullName evidence="6">Chromo domain-containing protein</fullName>
    </recommendedName>
</protein>
<dbReference type="EMBL" id="CP144533">
    <property type="protein sequence ID" value="WWC61156.1"/>
    <property type="molecule type" value="Genomic_DNA"/>
</dbReference>
<reference evidence="4" key="3">
    <citation type="submission" date="2024-02" db="EMBL/GenBank/DDBJ databases">
        <title>Comparative genomics of Cryptococcus and Kwoniella reveals pathogenesis evolution and contrasting modes of karyotype evolution via chromosome fusion or intercentromeric recombination.</title>
        <authorList>
            <person name="Coelho M.A."/>
            <person name="David-Palma M."/>
            <person name="Shea T."/>
            <person name="Bowers K."/>
            <person name="McGinley-Smith S."/>
            <person name="Mohammad A.W."/>
            <person name="Gnirke A."/>
            <person name="Yurkov A.M."/>
            <person name="Nowrousian M."/>
            <person name="Sun S."/>
            <person name="Cuomo C.A."/>
            <person name="Heitman J."/>
        </authorList>
    </citation>
    <scope>NUCLEOTIDE SEQUENCE</scope>
    <source>
        <strain evidence="4">CBS 10117</strain>
    </source>
</reference>
<feature type="compositionally biased region" description="Polar residues" evidence="2">
    <location>
        <begin position="306"/>
        <end position="323"/>
    </location>
</feature>
<feature type="region of interest" description="Disordered" evidence="2">
    <location>
        <begin position="253"/>
        <end position="348"/>
    </location>
</feature>
<dbReference type="KEGG" id="kdj:28967451"/>
<gene>
    <name evidence="3" type="ORF">I303_03752</name>
    <name evidence="4" type="ORF">I303_103735</name>
</gene>
<feature type="compositionally biased region" description="Polar residues" evidence="2">
    <location>
        <begin position="1"/>
        <end position="10"/>
    </location>
</feature>
<keyword evidence="1" id="KW-0175">Coiled coil</keyword>
<sequence>MDGHQQTITGHSFPLPTDLISLLTPPPDDIDPRSDSTLPSSSVNTAREPLTLAEPYAGDSSIFGPLLIIQDILRSQNDLATANDARTQQVIDFTNQKLQELTKTIDDTDKRLSEQKETIKAYIDKSVEDAVQRVLMSGRPLLEAQGDEKGDGNGDKRRVPSTKSVQAKSQVKRRKRELDGLDFGFYSAKSTKEKEKETDKSSSTSFSTATSAPMKTDHKDPISLKKRQKVLPLSHTTASNQVQKAKIIDLTQSDEDDLVSRSSSPAPVTNGSIVPIDESQRSIATTTGPKESTISAPPAMQHKASRSATSVGKNTSKAYSPTLHSAIKEESLTTDTRSRDTAMSTEQHVRSQIIGKKQIGTLPNGKKDMRYLIKWSNKTVSEATWETAKKIEDFGEKLNDLDQDCLQAKIDVRKAVVLLPQAKIFWDDKGNRRVGITMN</sequence>
<name>A0A1A6A7K1_9TREE</name>
<dbReference type="RefSeq" id="XP_018263877.1">
    <property type="nucleotide sequence ID" value="XM_018407069.1"/>
</dbReference>
<feature type="compositionally biased region" description="Basic and acidic residues" evidence="2">
    <location>
        <begin position="146"/>
        <end position="158"/>
    </location>
</feature>
<feature type="coiled-coil region" evidence="1">
    <location>
        <begin position="91"/>
        <end position="125"/>
    </location>
</feature>
<feature type="region of interest" description="Disordered" evidence="2">
    <location>
        <begin position="1"/>
        <end position="46"/>
    </location>
</feature>
<evidence type="ECO:0000256" key="2">
    <source>
        <dbReference type="SAM" id="MobiDB-lite"/>
    </source>
</evidence>
<evidence type="ECO:0000313" key="5">
    <source>
        <dbReference type="Proteomes" id="UP000078595"/>
    </source>
</evidence>
<dbReference type="AlphaFoldDB" id="A0A1A6A7K1"/>
<dbReference type="Proteomes" id="UP000078595">
    <property type="component" value="Chromosome 4"/>
</dbReference>
<feature type="compositionally biased region" description="Basic and acidic residues" evidence="2">
    <location>
        <begin position="190"/>
        <end position="200"/>
    </location>
</feature>
<feature type="compositionally biased region" description="Polar residues" evidence="2">
    <location>
        <begin position="260"/>
        <end position="272"/>
    </location>
</feature>
<accession>A0A1A6A7K1</accession>
<evidence type="ECO:0000313" key="4">
    <source>
        <dbReference type="EMBL" id="WWC61156.1"/>
    </source>
</evidence>
<dbReference type="SUPFAM" id="SSF54160">
    <property type="entry name" value="Chromo domain-like"/>
    <property type="match status" value="1"/>
</dbReference>
<dbReference type="GeneID" id="28967451"/>
<feature type="compositionally biased region" description="Basic and acidic residues" evidence="2">
    <location>
        <begin position="326"/>
        <end position="340"/>
    </location>
</feature>
<reference evidence="4" key="2">
    <citation type="submission" date="2013-07" db="EMBL/GenBank/DDBJ databases">
        <authorList>
            <consortium name="The Broad Institute Genome Sequencing Platform"/>
            <person name="Cuomo C."/>
            <person name="Litvintseva A."/>
            <person name="Chen Y."/>
            <person name="Heitman J."/>
            <person name="Sun S."/>
            <person name="Springer D."/>
            <person name="Dromer F."/>
            <person name="Young S.K."/>
            <person name="Zeng Q."/>
            <person name="Gargeya S."/>
            <person name="Fitzgerald M."/>
            <person name="Abouelleil A."/>
            <person name="Alvarado L."/>
            <person name="Berlin A.M."/>
            <person name="Chapman S.B."/>
            <person name="Dewar J."/>
            <person name="Goldberg J."/>
            <person name="Griggs A."/>
            <person name="Gujja S."/>
            <person name="Hansen M."/>
            <person name="Howarth C."/>
            <person name="Imamovic A."/>
            <person name="Larimer J."/>
            <person name="McCowan C."/>
            <person name="Murphy C."/>
            <person name="Pearson M."/>
            <person name="Priest M."/>
            <person name="Roberts A."/>
            <person name="Saif S."/>
            <person name="Shea T."/>
            <person name="Sykes S."/>
            <person name="Wortman J."/>
            <person name="Nusbaum C."/>
            <person name="Birren B."/>
        </authorList>
    </citation>
    <scope>NUCLEOTIDE SEQUENCE</scope>
    <source>
        <strain evidence="4">CBS 10117</strain>
    </source>
</reference>
<keyword evidence="5" id="KW-1185">Reference proteome</keyword>
<dbReference type="EMBL" id="KI894030">
    <property type="protein sequence ID" value="OBR86035.1"/>
    <property type="molecule type" value="Genomic_DNA"/>
</dbReference>
<dbReference type="Gene3D" id="2.40.50.40">
    <property type="match status" value="1"/>
</dbReference>
<feature type="region of interest" description="Disordered" evidence="2">
    <location>
        <begin position="138"/>
        <end position="174"/>
    </location>
</feature>